<proteinExistence type="predicted"/>
<dbReference type="Proteomes" id="UP000316473">
    <property type="component" value="Chromosome"/>
</dbReference>
<accession>A0A4Y1YNE5</accession>
<organism evidence="1 2">
    <name type="scientific">Nitrosomonas stercoris</name>
    <dbReference type="NCBI Taxonomy" id="1444684"/>
    <lineage>
        <taxon>Bacteria</taxon>
        <taxon>Pseudomonadati</taxon>
        <taxon>Pseudomonadota</taxon>
        <taxon>Betaproteobacteria</taxon>
        <taxon>Nitrosomonadales</taxon>
        <taxon>Nitrosomonadaceae</taxon>
        <taxon>Nitrosomonas</taxon>
    </lineage>
</organism>
<protein>
    <submittedName>
        <fullName evidence="1">Uncharacterized protein</fullName>
    </submittedName>
</protein>
<dbReference type="AlphaFoldDB" id="A0A4Y1YNE5"/>
<evidence type="ECO:0000313" key="2">
    <source>
        <dbReference type="Proteomes" id="UP000316473"/>
    </source>
</evidence>
<evidence type="ECO:0000313" key="1">
    <source>
        <dbReference type="EMBL" id="BBL35209.1"/>
    </source>
</evidence>
<keyword evidence="2" id="KW-1185">Reference proteome</keyword>
<dbReference type="EMBL" id="AP019755">
    <property type="protein sequence ID" value="BBL35209.1"/>
    <property type="molecule type" value="Genomic_DNA"/>
</dbReference>
<dbReference type="KEGG" id="nst:Nstercoris_01471"/>
<name>A0A4Y1YNE5_9PROT</name>
<sequence length="134" mass="15464">MFAQRAIDTSNLYSSKERRSVFSISCSNATPSFEMQKSILDKMPQFIQFFIIRSLYLSVFLRRNNHFHSLFFCLFNNGVTIIATICQQIMRIYSCDQVASLRAISSGTLCSKDSDRHTMRIHGQMYLGVEPPFI</sequence>
<reference evidence="1 2" key="1">
    <citation type="submission" date="2019-06" db="EMBL/GenBank/DDBJ databases">
        <title>Nitrosomonas stercoris KYUHI-S whole genome shotgun sequence.</title>
        <authorList>
            <person name="Nakagawa T."/>
            <person name="Tsuchiya Y."/>
            <person name="Takahashi R."/>
        </authorList>
    </citation>
    <scope>NUCLEOTIDE SEQUENCE [LARGE SCALE GENOMIC DNA]</scope>
    <source>
        <strain evidence="1 2">KYUHI-S</strain>
    </source>
</reference>
<gene>
    <name evidence="1" type="ORF">Nstercoris_01471</name>
</gene>